<sequence length="259" mass="29678">MEMAVDLLCAMGYLEKKRSLVYLNNDKSIPTESNALSMAPKVLFGDMEMLDALAQHRASLRCSCIPPPIIASLVFLQWLGRVNLSFSKGRIYIYPLQTEQQRSHATPMAGHILPDFSLVIPPDIQAESLLFFCKIGQLHHFDVVFHGTIRRDTIEYALRKGISPEIIEEFLRSWNATENIMHTVQDWVSTFHRSFMHGDFLGVTDSAAERLLGEKSIAPHLREIRGYRFFIFLQINAKWFANDLNIMDMIHRAPLQAMI</sequence>
<reference evidence="1 2" key="1">
    <citation type="journal article" date="2013" name="Environ. Microbiol.">
        <title>Genome analysis of Chitinivibrio alkaliphilus gen. nov., sp. nov., a novel extremely haloalkaliphilic anaerobic chitinolytic bacterium from the candidate phylum Termite Group 3.</title>
        <authorList>
            <person name="Sorokin D.Y."/>
            <person name="Gumerov V.M."/>
            <person name="Rakitin A.L."/>
            <person name="Beletsky A.V."/>
            <person name="Damste J.S."/>
            <person name="Muyzer G."/>
            <person name="Mardanov A.V."/>
            <person name="Ravin N.V."/>
        </authorList>
    </citation>
    <scope>NUCLEOTIDE SEQUENCE [LARGE SCALE GENOMIC DNA]</scope>
    <source>
        <strain evidence="1 2">ACht1</strain>
    </source>
</reference>
<dbReference type="RefSeq" id="WP_022635665.1">
    <property type="nucleotide sequence ID" value="NZ_ASJR01000001.1"/>
</dbReference>
<comment type="caution">
    <text evidence="1">The sequence shown here is derived from an EMBL/GenBank/DDBJ whole genome shotgun (WGS) entry which is preliminary data.</text>
</comment>
<protein>
    <submittedName>
        <fullName evidence="1">Uncharacterized protein</fullName>
    </submittedName>
</protein>
<dbReference type="STRING" id="1313304.CALK_0099"/>
<name>U7D8Q3_9BACT</name>
<dbReference type="EMBL" id="ASJR01000001">
    <property type="protein sequence ID" value="ERP39305.1"/>
    <property type="molecule type" value="Genomic_DNA"/>
</dbReference>
<dbReference type="AlphaFoldDB" id="U7D8Q3"/>
<evidence type="ECO:0000313" key="2">
    <source>
        <dbReference type="Proteomes" id="UP000017148"/>
    </source>
</evidence>
<organism evidence="1 2">
    <name type="scientific">Chitinivibrio alkaliphilus ACht1</name>
    <dbReference type="NCBI Taxonomy" id="1313304"/>
    <lineage>
        <taxon>Bacteria</taxon>
        <taxon>Pseudomonadati</taxon>
        <taxon>Fibrobacterota</taxon>
        <taxon>Chitinivibrionia</taxon>
        <taxon>Chitinivibrionales</taxon>
        <taxon>Chitinivibrionaceae</taxon>
        <taxon>Chitinivibrio</taxon>
    </lineage>
</organism>
<gene>
    <name evidence="1" type="ORF">CALK_0099</name>
</gene>
<proteinExistence type="predicted"/>
<accession>U7D8Q3</accession>
<keyword evidence="2" id="KW-1185">Reference proteome</keyword>
<evidence type="ECO:0000313" key="1">
    <source>
        <dbReference type="EMBL" id="ERP39305.1"/>
    </source>
</evidence>
<dbReference type="Proteomes" id="UP000017148">
    <property type="component" value="Unassembled WGS sequence"/>
</dbReference>